<organism evidence="1 2">
    <name type="scientific">Gossypium davidsonii</name>
    <name type="common">Davidson's cotton</name>
    <name type="synonym">Gossypium klotzschianum subsp. davidsonii</name>
    <dbReference type="NCBI Taxonomy" id="34287"/>
    <lineage>
        <taxon>Eukaryota</taxon>
        <taxon>Viridiplantae</taxon>
        <taxon>Streptophyta</taxon>
        <taxon>Embryophyta</taxon>
        <taxon>Tracheophyta</taxon>
        <taxon>Spermatophyta</taxon>
        <taxon>Magnoliopsida</taxon>
        <taxon>eudicotyledons</taxon>
        <taxon>Gunneridae</taxon>
        <taxon>Pentapetalae</taxon>
        <taxon>rosids</taxon>
        <taxon>malvids</taxon>
        <taxon>Malvales</taxon>
        <taxon>Malvaceae</taxon>
        <taxon>Malvoideae</taxon>
        <taxon>Gossypium</taxon>
    </lineage>
</organism>
<comment type="caution">
    <text evidence="1">The sequence shown here is derived from an EMBL/GenBank/DDBJ whole genome shotgun (WGS) entry which is preliminary data.</text>
</comment>
<accession>A0A7J8TA71</accession>
<feature type="non-terminal residue" evidence="1">
    <location>
        <position position="87"/>
    </location>
</feature>
<dbReference type="EMBL" id="JABFAC010240433">
    <property type="protein sequence ID" value="MBA0635063.1"/>
    <property type="molecule type" value="Genomic_DNA"/>
</dbReference>
<keyword evidence="2" id="KW-1185">Reference proteome</keyword>
<sequence>AEQRRKVEDEAVSIGHGEGDYRTLATLANQLTEIVDQSSSSKGINGDELVSLAKIALCCTQENPENRPMITDVAKQLRQLNKDCKLY</sequence>
<reference evidence="1 2" key="1">
    <citation type="journal article" date="2019" name="Genome Biol. Evol.">
        <title>Insights into the evolution of the New World diploid cottons (Gossypium, subgenus Houzingenia) based on genome sequencing.</title>
        <authorList>
            <person name="Grover C.E."/>
            <person name="Arick M.A. 2nd"/>
            <person name="Thrash A."/>
            <person name="Conover J.L."/>
            <person name="Sanders W.S."/>
            <person name="Peterson D.G."/>
            <person name="Frelichowski J.E."/>
            <person name="Scheffler J.A."/>
            <person name="Scheffler B.E."/>
            <person name="Wendel J.F."/>
        </authorList>
    </citation>
    <scope>NUCLEOTIDE SEQUENCE [LARGE SCALE GENOMIC DNA]</scope>
    <source>
        <strain evidence="1">27</strain>
        <tissue evidence="1">Leaf</tissue>
    </source>
</reference>
<evidence type="ECO:0000313" key="1">
    <source>
        <dbReference type="EMBL" id="MBA0635063.1"/>
    </source>
</evidence>
<dbReference type="Gene3D" id="1.10.510.10">
    <property type="entry name" value="Transferase(Phosphotransferase) domain 1"/>
    <property type="match status" value="1"/>
</dbReference>
<protein>
    <recommendedName>
        <fullName evidence="3">Protein kinase domain-containing protein</fullName>
    </recommendedName>
</protein>
<gene>
    <name evidence="1" type="ORF">Godav_022318</name>
</gene>
<proteinExistence type="predicted"/>
<dbReference type="Proteomes" id="UP000593561">
    <property type="component" value="Unassembled WGS sequence"/>
</dbReference>
<name>A0A7J8TA71_GOSDV</name>
<dbReference type="AlphaFoldDB" id="A0A7J8TA71"/>
<evidence type="ECO:0008006" key="3">
    <source>
        <dbReference type="Google" id="ProtNLM"/>
    </source>
</evidence>
<evidence type="ECO:0000313" key="2">
    <source>
        <dbReference type="Proteomes" id="UP000593561"/>
    </source>
</evidence>